<name>A0A9P7ECW3_9AGAM</name>
<feature type="compositionally biased region" description="Low complexity" evidence="1">
    <location>
        <begin position="75"/>
        <end position="89"/>
    </location>
</feature>
<accession>A0A9P7ECW3</accession>
<proteinExistence type="predicted"/>
<dbReference type="RefSeq" id="XP_041193595.1">
    <property type="nucleotide sequence ID" value="XM_041342172.1"/>
</dbReference>
<evidence type="ECO:0000313" key="2">
    <source>
        <dbReference type="EMBL" id="KAG1817176.1"/>
    </source>
</evidence>
<feature type="region of interest" description="Disordered" evidence="1">
    <location>
        <begin position="61"/>
        <end position="158"/>
    </location>
</feature>
<protein>
    <submittedName>
        <fullName evidence="2">Uncharacterized protein</fullName>
    </submittedName>
</protein>
<dbReference type="Proteomes" id="UP000807769">
    <property type="component" value="Unassembled WGS sequence"/>
</dbReference>
<sequence>MNAEHWCCCRKYCHGQRKCLKSLRTWQRHLQEADEDEKPRVRAARLSRSFQNFVATTMNNAPAAGPSLMQPPIASGSGRTPSSTTSSSSSDDDRPSRKRRCGSGELFVNDVNLPHPPGSPDNDQYIPEPDFDALPRDLEGPDQDQRDETPPAAHWHNPLKDLDLDQLGRDVKRFELQRDMQFILALHNATLDDGAGLIGDALERLRNPPQAQARLDDSDIEHCWSISVVLPGTRHPSTFANNTHSVPLIIERALHAGAIITSGLAYTRNSCFLMACESNEYAQALLALACSQPSVSPTLHMTSASFMPPPHAYSRQHMWGDLSYATPQHQPLAHSVTVNSATGASVWGRDDHNMLQTIDIQELP</sequence>
<evidence type="ECO:0000256" key="1">
    <source>
        <dbReference type="SAM" id="MobiDB-lite"/>
    </source>
</evidence>
<keyword evidence="3" id="KW-1185">Reference proteome</keyword>
<feature type="compositionally biased region" description="Basic and acidic residues" evidence="1">
    <location>
        <begin position="133"/>
        <end position="149"/>
    </location>
</feature>
<comment type="caution">
    <text evidence="2">The sequence shown here is derived from an EMBL/GenBank/DDBJ whole genome shotgun (WGS) entry which is preliminary data.</text>
</comment>
<dbReference type="GeneID" id="64636188"/>
<evidence type="ECO:0000313" key="3">
    <source>
        <dbReference type="Proteomes" id="UP000807769"/>
    </source>
</evidence>
<reference evidence="2" key="1">
    <citation type="journal article" date="2020" name="New Phytol.">
        <title>Comparative genomics reveals dynamic genome evolution in host specialist ectomycorrhizal fungi.</title>
        <authorList>
            <person name="Lofgren L.A."/>
            <person name="Nguyen N.H."/>
            <person name="Vilgalys R."/>
            <person name="Ruytinx J."/>
            <person name="Liao H.L."/>
            <person name="Branco S."/>
            <person name="Kuo A."/>
            <person name="LaButti K."/>
            <person name="Lipzen A."/>
            <person name="Andreopoulos W."/>
            <person name="Pangilinan J."/>
            <person name="Riley R."/>
            <person name="Hundley H."/>
            <person name="Na H."/>
            <person name="Barry K."/>
            <person name="Grigoriev I.V."/>
            <person name="Stajich J.E."/>
            <person name="Kennedy P.G."/>
        </authorList>
    </citation>
    <scope>NUCLEOTIDE SEQUENCE</scope>
    <source>
        <strain evidence="2">MN1</strain>
    </source>
</reference>
<dbReference type="OrthoDB" id="2688014at2759"/>
<gene>
    <name evidence="2" type="ORF">BJ212DRAFT_1576814</name>
</gene>
<dbReference type="EMBL" id="JABBWG010000014">
    <property type="protein sequence ID" value="KAG1817176.1"/>
    <property type="molecule type" value="Genomic_DNA"/>
</dbReference>
<dbReference type="AlphaFoldDB" id="A0A9P7ECW3"/>
<organism evidence="2 3">
    <name type="scientific">Suillus subaureus</name>
    <dbReference type="NCBI Taxonomy" id="48587"/>
    <lineage>
        <taxon>Eukaryota</taxon>
        <taxon>Fungi</taxon>
        <taxon>Dikarya</taxon>
        <taxon>Basidiomycota</taxon>
        <taxon>Agaricomycotina</taxon>
        <taxon>Agaricomycetes</taxon>
        <taxon>Agaricomycetidae</taxon>
        <taxon>Boletales</taxon>
        <taxon>Suillineae</taxon>
        <taxon>Suillaceae</taxon>
        <taxon>Suillus</taxon>
    </lineage>
</organism>